<comment type="caution">
    <text evidence="4">The sequence shown here is derived from an EMBL/GenBank/DDBJ whole genome shotgun (WGS) entry which is preliminary data.</text>
</comment>
<dbReference type="EMBL" id="JAVRBK010000010">
    <property type="protein sequence ID" value="KAK5638721.1"/>
    <property type="molecule type" value="Genomic_DNA"/>
</dbReference>
<dbReference type="PANTHER" id="PTHR18849:SF3">
    <property type="entry name" value="LEUCINE RICH REPEAT CONTAINING 23"/>
    <property type="match status" value="1"/>
</dbReference>
<dbReference type="Gene3D" id="3.80.10.10">
    <property type="entry name" value="Ribonuclease Inhibitor"/>
    <property type="match status" value="2"/>
</dbReference>
<dbReference type="PROSITE" id="PS51450">
    <property type="entry name" value="LRR"/>
    <property type="match status" value="1"/>
</dbReference>
<dbReference type="PANTHER" id="PTHR18849">
    <property type="entry name" value="LEUCINE RICH REPEAT PROTEIN"/>
    <property type="match status" value="1"/>
</dbReference>
<feature type="region of interest" description="Disordered" evidence="3">
    <location>
        <begin position="1"/>
        <end position="33"/>
    </location>
</feature>
<dbReference type="Proteomes" id="UP001329430">
    <property type="component" value="Chromosome 10"/>
</dbReference>
<sequence length="390" mass="44652">MSDDEDELAGEAGSTFNEGGEGSPTTLDRSDLAKDATPDKRLSFEEASRCLNTLGKDETGMRYAYINISATERMLTDVSVILSFKHILFVDVSDNFLTFEALEILTEMPFLILLKADGNRINTAKFEKMAYLQVLIFLLYTFSLFFTDNQIYLSQFESDRLSHLKQLELKGNFLTDLSGTYPANLEKLYVAENRIRDVKPSSPHTFRNLTTLHLRENYIRKLNGFTSDFINLRYLNLRKNKITKFRQFRKLKCLPKLETLIILGNPFYGNFRKCKQGKIMGEAEEVECGRECSGDDRGNVQRDKVVPLLVLLPMLKRINKALVTIEEREQVEEIREEKLEEIMGEETTAKDPEKHPDPECRRGNQQLACCGQEGGPQMTNIDCPYGSNFL</sequence>
<evidence type="ECO:0000256" key="1">
    <source>
        <dbReference type="ARBA" id="ARBA00022614"/>
    </source>
</evidence>
<proteinExistence type="predicted"/>
<dbReference type="AlphaFoldDB" id="A0AAN7ZFJ6"/>
<feature type="region of interest" description="Disordered" evidence="3">
    <location>
        <begin position="342"/>
        <end position="362"/>
    </location>
</feature>
<keyword evidence="2" id="KW-0677">Repeat</keyword>
<name>A0AAN7ZFJ6_9COLE</name>
<keyword evidence="1" id="KW-0433">Leucine-rich repeat</keyword>
<evidence type="ECO:0000256" key="2">
    <source>
        <dbReference type="ARBA" id="ARBA00022737"/>
    </source>
</evidence>
<protein>
    <submittedName>
        <fullName evidence="4">Uncharacterized protein</fullName>
    </submittedName>
</protein>
<dbReference type="InterPro" id="IPR001611">
    <property type="entry name" value="Leu-rich_rpt"/>
</dbReference>
<evidence type="ECO:0000313" key="5">
    <source>
        <dbReference type="Proteomes" id="UP001329430"/>
    </source>
</evidence>
<reference evidence="4 5" key="1">
    <citation type="journal article" date="2024" name="Insects">
        <title>An Improved Chromosome-Level Genome Assembly of the Firefly Pyrocoelia pectoralis.</title>
        <authorList>
            <person name="Fu X."/>
            <person name="Meyer-Rochow V.B."/>
            <person name="Ballantyne L."/>
            <person name="Zhu X."/>
        </authorList>
    </citation>
    <scope>NUCLEOTIDE SEQUENCE [LARGE SCALE GENOMIC DNA]</scope>
    <source>
        <strain evidence="4">XCY_ONT2</strain>
    </source>
</reference>
<dbReference type="SUPFAM" id="SSF52058">
    <property type="entry name" value="L domain-like"/>
    <property type="match status" value="1"/>
</dbReference>
<gene>
    <name evidence="4" type="ORF">RI129_013016</name>
</gene>
<dbReference type="InterPro" id="IPR032675">
    <property type="entry name" value="LRR_dom_sf"/>
</dbReference>
<keyword evidence="5" id="KW-1185">Reference proteome</keyword>
<evidence type="ECO:0000313" key="4">
    <source>
        <dbReference type="EMBL" id="KAK5638721.1"/>
    </source>
</evidence>
<organism evidence="4 5">
    <name type="scientific">Pyrocoelia pectoralis</name>
    <dbReference type="NCBI Taxonomy" id="417401"/>
    <lineage>
        <taxon>Eukaryota</taxon>
        <taxon>Metazoa</taxon>
        <taxon>Ecdysozoa</taxon>
        <taxon>Arthropoda</taxon>
        <taxon>Hexapoda</taxon>
        <taxon>Insecta</taxon>
        <taxon>Pterygota</taxon>
        <taxon>Neoptera</taxon>
        <taxon>Endopterygota</taxon>
        <taxon>Coleoptera</taxon>
        <taxon>Polyphaga</taxon>
        <taxon>Elateriformia</taxon>
        <taxon>Elateroidea</taxon>
        <taxon>Lampyridae</taxon>
        <taxon>Lampyrinae</taxon>
        <taxon>Pyrocoelia</taxon>
    </lineage>
</organism>
<evidence type="ECO:0000256" key="3">
    <source>
        <dbReference type="SAM" id="MobiDB-lite"/>
    </source>
</evidence>
<accession>A0AAN7ZFJ6</accession>
<dbReference type="Pfam" id="PF13855">
    <property type="entry name" value="LRR_8"/>
    <property type="match status" value="1"/>
</dbReference>